<feature type="transmembrane region" description="Helical" evidence="1">
    <location>
        <begin position="91"/>
        <end position="113"/>
    </location>
</feature>
<proteinExistence type="predicted"/>
<feature type="transmembrane region" description="Helical" evidence="1">
    <location>
        <begin position="60"/>
        <end position="82"/>
    </location>
</feature>
<feature type="transmembrane region" description="Helical" evidence="1">
    <location>
        <begin position="5"/>
        <end position="23"/>
    </location>
</feature>
<evidence type="ECO:0000256" key="1">
    <source>
        <dbReference type="SAM" id="Phobius"/>
    </source>
</evidence>
<gene>
    <name evidence="2" type="ORF">GCM10009433_20080</name>
</gene>
<keyword evidence="1" id="KW-0472">Membrane</keyword>
<accession>A0ABN1KBY1</accession>
<keyword evidence="3" id="KW-1185">Reference proteome</keyword>
<dbReference type="EMBL" id="BAAAGG010000015">
    <property type="protein sequence ID" value="GAA0760953.1"/>
    <property type="molecule type" value="Genomic_DNA"/>
</dbReference>
<evidence type="ECO:0000313" key="3">
    <source>
        <dbReference type="Proteomes" id="UP001500185"/>
    </source>
</evidence>
<dbReference type="RefSeq" id="WP_224455692.1">
    <property type="nucleotide sequence ID" value="NZ_BAAAGG010000015.1"/>
</dbReference>
<dbReference type="Proteomes" id="UP001500185">
    <property type="component" value="Unassembled WGS sequence"/>
</dbReference>
<reference evidence="2 3" key="1">
    <citation type="journal article" date="2019" name="Int. J. Syst. Evol. Microbiol.">
        <title>The Global Catalogue of Microorganisms (GCM) 10K type strain sequencing project: providing services to taxonomists for standard genome sequencing and annotation.</title>
        <authorList>
            <consortium name="The Broad Institute Genomics Platform"/>
            <consortium name="The Broad Institute Genome Sequencing Center for Infectious Disease"/>
            <person name="Wu L."/>
            <person name="Ma J."/>
        </authorList>
    </citation>
    <scope>NUCLEOTIDE SEQUENCE [LARGE SCALE GENOMIC DNA]</scope>
    <source>
        <strain evidence="2 3">JCM 16231</strain>
    </source>
</reference>
<sequence length="149" mass="17130">MKKQILLGHIGTLLLGGLIYILFRAPTLKMFDWYDSIGLSTSLNTLRDYASPIVNHIPNWFLYSLPDGLWIFSYISLMLFIWQNSVSRKNIFWILIIPTLAISSEIGQLLGFISGTFDFADLLLYILGMILPFLFFTKSINLNFKLQTL</sequence>
<evidence type="ECO:0000313" key="2">
    <source>
        <dbReference type="EMBL" id="GAA0760953.1"/>
    </source>
</evidence>
<evidence type="ECO:0008006" key="4">
    <source>
        <dbReference type="Google" id="ProtNLM"/>
    </source>
</evidence>
<keyword evidence="1" id="KW-0812">Transmembrane</keyword>
<feature type="transmembrane region" description="Helical" evidence="1">
    <location>
        <begin position="119"/>
        <end position="137"/>
    </location>
</feature>
<name>A0ABN1KBY1_9FLAO</name>
<organism evidence="2 3">
    <name type="scientific">Psychroflexus lacisalsi</name>
    <dbReference type="NCBI Taxonomy" id="503928"/>
    <lineage>
        <taxon>Bacteria</taxon>
        <taxon>Pseudomonadati</taxon>
        <taxon>Bacteroidota</taxon>
        <taxon>Flavobacteriia</taxon>
        <taxon>Flavobacteriales</taxon>
        <taxon>Flavobacteriaceae</taxon>
        <taxon>Psychroflexus</taxon>
    </lineage>
</organism>
<keyword evidence="1" id="KW-1133">Transmembrane helix</keyword>
<protein>
    <recommendedName>
        <fullName evidence="4">VanZ-like domain-containing protein</fullName>
    </recommendedName>
</protein>
<comment type="caution">
    <text evidence="2">The sequence shown here is derived from an EMBL/GenBank/DDBJ whole genome shotgun (WGS) entry which is preliminary data.</text>
</comment>